<feature type="transmembrane region" description="Helical" evidence="2">
    <location>
        <begin position="147"/>
        <end position="169"/>
    </location>
</feature>
<dbReference type="Proteomes" id="UP001445076">
    <property type="component" value="Unassembled WGS sequence"/>
</dbReference>
<evidence type="ECO:0000313" key="4">
    <source>
        <dbReference type="Proteomes" id="UP001445076"/>
    </source>
</evidence>
<evidence type="ECO:0000256" key="1">
    <source>
        <dbReference type="SAM" id="MobiDB-lite"/>
    </source>
</evidence>
<dbReference type="AlphaFoldDB" id="A0AAW0X0W7"/>
<evidence type="ECO:0008006" key="5">
    <source>
        <dbReference type="Google" id="ProtNLM"/>
    </source>
</evidence>
<gene>
    <name evidence="3" type="ORF">OTU49_006596</name>
</gene>
<keyword evidence="2" id="KW-0812">Transmembrane</keyword>
<dbReference type="Pfam" id="PF03137">
    <property type="entry name" value="OATP"/>
    <property type="match status" value="1"/>
</dbReference>
<feature type="non-terminal residue" evidence="3">
    <location>
        <position position="1"/>
    </location>
</feature>
<dbReference type="PANTHER" id="PTHR11388:SF76">
    <property type="entry name" value="SOLUTE CARRIER ORGANIC ANION TRANSPORTER FAMILY MEMBER"/>
    <property type="match status" value="1"/>
</dbReference>
<feature type="region of interest" description="Disordered" evidence="1">
    <location>
        <begin position="187"/>
        <end position="211"/>
    </location>
</feature>
<feature type="transmembrane region" description="Helical" evidence="2">
    <location>
        <begin position="94"/>
        <end position="119"/>
    </location>
</feature>
<evidence type="ECO:0000256" key="2">
    <source>
        <dbReference type="SAM" id="Phobius"/>
    </source>
</evidence>
<keyword evidence="4" id="KW-1185">Reference proteome</keyword>
<proteinExistence type="predicted"/>
<organism evidence="3 4">
    <name type="scientific">Cherax quadricarinatus</name>
    <name type="common">Australian red claw crayfish</name>
    <dbReference type="NCBI Taxonomy" id="27406"/>
    <lineage>
        <taxon>Eukaryota</taxon>
        <taxon>Metazoa</taxon>
        <taxon>Ecdysozoa</taxon>
        <taxon>Arthropoda</taxon>
        <taxon>Crustacea</taxon>
        <taxon>Multicrustacea</taxon>
        <taxon>Malacostraca</taxon>
        <taxon>Eumalacostraca</taxon>
        <taxon>Eucarida</taxon>
        <taxon>Decapoda</taxon>
        <taxon>Pleocyemata</taxon>
        <taxon>Astacidea</taxon>
        <taxon>Parastacoidea</taxon>
        <taxon>Parastacidae</taxon>
        <taxon>Cherax</taxon>
    </lineage>
</organism>
<keyword evidence="2" id="KW-1133">Transmembrane helix</keyword>
<dbReference type="InterPro" id="IPR004156">
    <property type="entry name" value="OATP"/>
</dbReference>
<keyword evidence="2" id="KW-0472">Membrane</keyword>
<dbReference type="PANTHER" id="PTHR11388">
    <property type="entry name" value="ORGANIC ANION TRANSPORTER"/>
    <property type="match status" value="1"/>
</dbReference>
<name>A0AAW0X0W7_CHEQU</name>
<reference evidence="3 4" key="1">
    <citation type="journal article" date="2024" name="BMC Genomics">
        <title>Genome assembly of redclaw crayfish (Cherax quadricarinatus) provides insights into its immune adaptation and hypoxia tolerance.</title>
        <authorList>
            <person name="Liu Z."/>
            <person name="Zheng J."/>
            <person name="Li H."/>
            <person name="Fang K."/>
            <person name="Wang S."/>
            <person name="He J."/>
            <person name="Zhou D."/>
            <person name="Weng S."/>
            <person name="Chi M."/>
            <person name="Gu Z."/>
            <person name="He J."/>
            <person name="Li F."/>
            <person name="Wang M."/>
        </authorList>
    </citation>
    <scope>NUCLEOTIDE SEQUENCE [LARGE SCALE GENOMIC DNA]</scope>
    <source>
        <strain evidence="3">ZL_2023a</strain>
    </source>
</reference>
<sequence>EYGECQCIENLVTNTSHTPLSLFPDNSYFTNNTDNTDNIAQYKGWGRSGYCPEPCNKFIYYIVIQMVIKTVASTGRVGSNLIHLRSVADEDKGLALGTLNVFLSVFAFIPAPIMMGAIIDSACLVWDNKCGRSGNCWLYDTDKFRLILHLVPAAFIFLSVFGDLVVFYYSRQLDLYGDRDDDKVLEKTLGRDDDKEDQKVAKDGEKPPIDA</sequence>
<protein>
    <recommendedName>
        <fullName evidence="5">Solute carrier organic anion transporter family member 5A1</fullName>
    </recommendedName>
</protein>
<dbReference type="EMBL" id="JARKIK010000054">
    <property type="protein sequence ID" value="KAK8733345.1"/>
    <property type="molecule type" value="Genomic_DNA"/>
</dbReference>
<comment type="caution">
    <text evidence="3">The sequence shown here is derived from an EMBL/GenBank/DDBJ whole genome shotgun (WGS) entry which is preliminary data.</text>
</comment>
<dbReference type="GO" id="GO:0015347">
    <property type="term" value="F:sodium-independent organic anion transmembrane transporter activity"/>
    <property type="evidence" value="ECO:0007669"/>
    <property type="project" value="TreeGrafter"/>
</dbReference>
<dbReference type="GO" id="GO:0016323">
    <property type="term" value="C:basolateral plasma membrane"/>
    <property type="evidence" value="ECO:0007669"/>
    <property type="project" value="TreeGrafter"/>
</dbReference>
<dbReference type="GO" id="GO:0043252">
    <property type="term" value="P:sodium-independent organic anion transport"/>
    <property type="evidence" value="ECO:0007669"/>
    <property type="project" value="TreeGrafter"/>
</dbReference>
<accession>A0AAW0X0W7</accession>
<evidence type="ECO:0000313" key="3">
    <source>
        <dbReference type="EMBL" id="KAK8733345.1"/>
    </source>
</evidence>